<gene>
    <name evidence="1" type="ORF">D3H55_01755</name>
</gene>
<dbReference type="EMBL" id="QXIR01000002">
    <property type="protein sequence ID" value="RIW38293.1"/>
    <property type="molecule type" value="Genomic_DNA"/>
</dbReference>
<keyword evidence="2" id="KW-1185">Reference proteome</keyword>
<dbReference type="Proteomes" id="UP000265801">
    <property type="component" value="Unassembled WGS sequence"/>
</dbReference>
<protein>
    <recommendedName>
        <fullName evidence="3">Branched-chain amino acid aminotransferase</fullName>
    </recommendedName>
</protein>
<evidence type="ECO:0008006" key="3">
    <source>
        <dbReference type="Google" id="ProtNLM"/>
    </source>
</evidence>
<dbReference type="AlphaFoldDB" id="A0A3A1RBI1"/>
<evidence type="ECO:0000313" key="1">
    <source>
        <dbReference type="EMBL" id="RIW38293.1"/>
    </source>
</evidence>
<proteinExistence type="predicted"/>
<dbReference type="RefSeq" id="WP_119545191.1">
    <property type="nucleotide sequence ID" value="NZ_QXIR01000002.1"/>
</dbReference>
<comment type="caution">
    <text evidence="1">The sequence shown here is derived from an EMBL/GenBank/DDBJ whole genome shotgun (WGS) entry which is preliminary data.</text>
</comment>
<reference evidence="1 2" key="1">
    <citation type="submission" date="2018-09" db="EMBL/GenBank/DDBJ databases">
        <title>Bacillus saliacetes sp. nov., isolated from Thai shrimp paste (Ka-pi).</title>
        <authorList>
            <person name="Daroonpunt R."/>
            <person name="Tanasupawat S."/>
            <person name="Yiamsombut S."/>
        </authorList>
    </citation>
    <scope>NUCLEOTIDE SEQUENCE [LARGE SCALE GENOMIC DNA]</scope>
    <source>
        <strain evidence="1 2">SKP7-4</strain>
    </source>
</reference>
<accession>A0A3A1RBI1</accession>
<sequence>MLTKTIQSYIEDEVKDGEVALFSDERTYAHEQGLLGEGVEVEPLDDAVRFHDALIERVDKETEELIQTEEAPAFLDTPMNFVKQHLSEFLYIDSKWFDIIRIDGMTLEVDDVFGHYSLLTGLKQQKKTAAELKAILAEKLNGEEKVQMIWNDKDGMFDVNLSIDKLEGFNENESLGKNLQLIYHFLFSSLKELETRK</sequence>
<evidence type="ECO:0000313" key="2">
    <source>
        <dbReference type="Proteomes" id="UP000265801"/>
    </source>
</evidence>
<dbReference type="OrthoDB" id="2436979at2"/>
<organism evidence="1 2">
    <name type="scientific">Bacillus salacetis</name>
    <dbReference type="NCBI Taxonomy" id="2315464"/>
    <lineage>
        <taxon>Bacteria</taxon>
        <taxon>Bacillati</taxon>
        <taxon>Bacillota</taxon>
        <taxon>Bacilli</taxon>
        <taxon>Bacillales</taxon>
        <taxon>Bacillaceae</taxon>
        <taxon>Bacillus</taxon>
    </lineage>
</organism>
<name>A0A3A1RBI1_9BACI</name>